<evidence type="ECO:0000313" key="1">
    <source>
        <dbReference type="EMBL" id="CAH0474285.1"/>
    </source>
</evidence>
<name>A0AAU9KP09_9STRA</name>
<evidence type="ECO:0000313" key="2">
    <source>
        <dbReference type="Proteomes" id="UP001160483"/>
    </source>
</evidence>
<comment type="caution">
    <text evidence="1">The sequence shown here is derived from an EMBL/GenBank/DDBJ whole genome shotgun (WGS) entry which is preliminary data.</text>
</comment>
<reference evidence="1" key="1">
    <citation type="submission" date="2021-11" db="EMBL/GenBank/DDBJ databases">
        <authorList>
            <person name="Islam A."/>
            <person name="Islam S."/>
            <person name="Flora M.S."/>
            <person name="Rahman M."/>
            <person name="Ziaur R.M."/>
            <person name="Epstein J.H."/>
            <person name="Hassan M."/>
            <person name="Klassen M."/>
            <person name="Woodard K."/>
            <person name="Webb A."/>
            <person name="Webby R.J."/>
            <person name="El Zowalaty M.E."/>
        </authorList>
    </citation>
    <scope>NUCLEOTIDE SEQUENCE</scope>
    <source>
        <strain evidence="1">Pbs3</strain>
    </source>
</reference>
<proteinExistence type="predicted"/>
<sequence length="94" mass="10303">MLDEYNKALVEHVKAQMPSSAPTALATMAQDVVRRPNPIQIEVDKFDSKGGDSFMLAFQSVESAMFIATIAYEPYRVGFATGKLGGFAKQWALT</sequence>
<organism evidence="1 2">
    <name type="scientific">Peronospora belbahrii</name>
    <dbReference type="NCBI Taxonomy" id="622444"/>
    <lineage>
        <taxon>Eukaryota</taxon>
        <taxon>Sar</taxon>
        <taxon>Stramenopiles</taxon>
        <taxon>Oomycota</taxon>
        <taxon>Peronosporomycetes</taxon>
        <taxon>Peronosporales</taxon>
        <taxon>Peronosporaceae</taxon>
        <taxon>Peronospora</taxon>
    </lineage>
</organism>
<dbReference type="EMBL" id="CAKKTJ010000102">
    <property type="protein sequence ID" value="CAH0474285.1"/>
    <property type="molecule type" value="Genomic_DNA"/>
</dbReference>
<accession>A0AAU9KP09</accession>
<protein>
    <submittedName>
        <fullName evidence="1">Uncharacterized protein</fullName>
    </submittedName>
</protein>
<dbReference type="AlphaFoldDB" id="A0AAU9KP09"/>
<gene>
    <name evidence="1" type="ORF">PBS003_LOCUS1144</name>
</gene>
<dbReference type="Proteomes" id="UP001160483">
    <property type="component" value="Unassembled WGS sequence"/>
</dbReference>